<feature type="non-terminal residue" evidence="2">
    <location>
        <position position="1"/>
    </location>
</feature>
<organism evidence="2 3">
    <name type="scientific">Polarella glacialis</name>
    <name type="common">Dinoflagellate</name>
    <dbReference type="NCBI Taxonomy" id="89957"/>
    <lineage>
        <taxon>Eukaryota</taxon>
        <taxon>Sar</taxon>
        <taxon>Alveolata</taxon>
        <taxon>Dinophyceae</taxon>
        <taxon>Suessiales</taxon>
        <taxon>Suessiaceae</taxon>
        <taxon>Polarella</taxon>
    </lineage>
</organism>
<feature type="region of interest" description="Disordered" evidence="1">
    <location>
        <begin position="1"/>
        <end position="57"/>
    </location>
</feature>
<feature type="non-terminal residue" evidence="2">
    <location>
        <position position="96"/>
    </location>
</feature>
<proteinExistence type="predicted"/>
<accession>A0A813J4S6</accession>
<evidence type="ECO:0000313" key="2">
    <source>
        <dbReference type="EMBL" id="CAE8662789.1"/>
    </source>
</evidence>
<protein>
    <submittedName>
        <fullName evidence="2">Uncharacterized protein</fullName>
    </submittedName>
</protein>
<name>A0A813J4S6_POLGL</name>
<dbReference type="AlphaFoldDB" id="A0A813J4S6"/>
<comment type="caution">
    <text evidence="2">The sequence shown here is derived from an EMBL/GenBank/DDBJ whole genome shotgun (WGS) entry which is preliminary data.</text>
</comment>
<gene>
    <name evidence="2" type="ORF">PGLA2088_LOCUS15024</name>
</gene>
<evidence type="ECO:0000313" key="3">
    <source>
        <dbReference type="Proteomes" id="UP000626109"/>
    </source>
</evidence>
<reference evidence="2" key="1">
    <citation type="submission" date="2021-02" db="EMBL/GenBank/DDBJ databases">
        <authorList>
            <person name="Dougan E. K."/>
            <person name="Rhodes N."/>
            <person name="Thang M."/>
            <person name="Chan C."/>
        </authorList>
    </citation>
    <scope>NUCLEOTIDE SEQUENCE</scope>
</reference>
<sequence length="96" mass="9987">APRSAASRPREEGQRPQRAVIGRGSITRSLSAGDPEPSFSSSSSARGTATSSRPRTLFMVPQAKASARVAAAGRPAFRQPATGSVALQLRATRLAQ</sequence>
<feature type="compositionally biased region" description="Low complexity" evidence="1">
    <location>
        <begin position="31"/>
        <end position="56"/>
    </location>
</feature>
<evidence type="ECO:0000256" key="1">
    <source>
        <dbReference type="SAM" id="MobiDB-lite"/>
    </source>
</evidence>
<dbReference type="Proteomes" id="UP000626109">
    <property type="component" value="Unassembled WGS sequence"/>
</dbReference>
<dbReference type="EMBL" id="CAJNNW010018364">
    <property type="protein sequence ID" value="CAE8662789.1"/>
    <property type="molecule type" value="Genomic_DNA"/>
</dbReference>